<reference evidence="7" key="2">
    <citation type="submission" date="2021-08" db="EMBL/GenBank/DDBJ databases">
        <authorList>
            <person name="Gostincar C."/>
            <person name="Sun X."/>
            <person name="Song Z."/>
            <person name="Gunde-Cimerman N."/>
        </authorList>
    </citation>
    <scope>NUCLEOTIDE SEQUENCE</scope>
    <source>
        <strain evidence="7">EXF-9911</strain>
    </source>
</reference>
<protein>
    <submittedName>
        <fullName evidence="7">Tyrosinase central domain-containing protein</fullName>
    </submittedName>
</protein>
<dbReference type="Gene3D" id="1.10.1280.10">
    <property type="entry name" value="Di-copper center containing domain from catechol oxidase"/>
    <property type="match status" value="1"/>
</dbReference>
<keyword evidence="4" id="KW-0732">Signal</keyword>
<dbReference type="InterPro" id="IPR002227">
    <property type="entry name" value="Tyrosinase_Cu-bd"/>
</dbReference>
<dbReference type="PRINTS" id="PR00092">
    <property type="entry name" value="TYROSINASE"/>
</dbReference>
<feature type="non-terminal residue" evidence="7">
    <location>
        <position position="1"/>
    </location>
</feature>
<dbReference type="AlphaFoldDB" id="A0A9P8JEF0"/>
<dbReference type="Proteomes" id="UP000779574">
    <property type="component" value="Unassembled WGS sequence"/>
</dbReference>
<evidence type="ECO:0000313" key="8">
    <source>
        <dbReference type="Proteomes" id="UP000779574"/>
    </source>
</evidence>
<dbReference type="GO" id="GO:0016491">
    <property type="term" value="F:oxidoreductase activity"/>
    <property type="evidence" value="ECO:0007669"/>
    <property type="project" value="UniProtKB-KW"/>
</dbReference>
<evidence type="ECO:0000313" key="7">
    <source>
        <dbReference type="EMBL" id="KAG9698850.1"/>
    </source>
</evidence>
<dbReference type="InterPro" id="IPR050316">
    <property type="entry name" value="Tyrosinase/Hemocyanin"/>
</dbReference>
<name>A0A9P8JEF0_AURME</name>
<accession>A0A9P8JEF0</accession>
<dbReference type="OrthoDB" id="6132182at2759"/>
<feature type="region of interest" description="Disordered" evidence="3">
    <location>
        <begin position="328"/>
        <end position="351"/>
    </location>
</feature>
<dbReference type="EMBL" id="JAHFXF010000045">
    <property type="protein sequence ID" value="KAG9698850.1"/>
    <property type="molecule type" value="Genomic_DNA"/>
</dbReference>
<keyword evidence="1" id="KW-0479">Metal-binding</keyword>
<proteinExistence type="predicted"/>
<feature type="domain" description="Tyrosinase copper-binding" evidence="6">
    <location>
        <begin position="306"/>
        <end position="317"/>
    </location>
</feature>
<dbReference type="SUPFAM" id="SSF48056">
    <property type="entry name" value="Di-copper centre-containing domain"/>
    <property type="match status" value="1"/>
</dbReference>
<evidence type="ECO:0000256" key="1">
    <source>
        <dbReference type="ARBA" id="ARBA00022723"/>
    </source>
</evidence>
<reference evidence="7" key="1">
    <citation type="journal article" date="2021" name="J Fungi (Basel)">
        <title>Virulence traits and population genomics of the black yeast Aureobasidium melanogenum.</title>
        <authorList>
            <person name="Cernosa A."/>
            <person name="Sun X."/>
            <person name="Gostincar C."/>
            <person name="Fang C."/>
            <person name="Gunde-Cimerman N."/>
            <person name="Song Z."/>
        </authorList>
    </citation>
    <scope>NUCLEOTIDE SEQUENCE</scope>
    <source>
        <strain evidence="7">EXF-9911</strain>
    </source>
</reference>
<evidence type="ECO:0000256" key="2">
    <source>
        <dbReference type="ARBA" id="ARBA00023002"/>
    </source>
</evidence>
<evidence type="ECO:0000259" key="6">
    <source>
        <dbReference type="PROSITE" id="PS00498"/>
    </source>
</evidence>
<dbReference type="PROSITE" id="PS00498">
    <property type="entry name" value="TYROSINASE_2"/>
    <property type="match status" value="1"/>
</dbReference>
<evidence type="ECO:0000259" key="5">
    <source>
        <dbReference type="PROSITE" id="PS00497"/>
    </source>
</evidence>
<dbReference type="PANTHER" id="PTHR11474:SF125">
    <property type="entry name" value="N-ACETYL-6-HYDROXYTRYPTOPHAN OXIDASE IVOB-RELATED"/>
    <property type="match status" value="1"/>
</dbReference>
<dbReference type="Pfam" id="PF00264">
    <property type="entry name" value="Tyrosinase"/>
    <property type="match status" value="1"/>
</dbReference>
<dbReference type="GO" id="GO:0046872">
    <property type="term" value="F:metal ion binding"/>
    <property type="evidence" value="ECO:0007669"/>
    <property type="project" value="UniProtKB-KW"/>
</dbReference>
<dbReference type="PANTHER" id="PTHR11474">
    <property type="entry name" value="TYROSINASE FAMILY MEMBER"/>
    <property type="match status" value="1"/>
</dbReference>
<dbReference type="InterPro" id="IPR008922">
    <property type="entry name" value="Di-copper_centre_dom_sf"/>
</dbReference>
<sequence length="388" mass="42077">MHIGLLGTVSLLCVNAAAFTPASTSGTDKLNDHGMTKLKTYLHKHRGQTNCTLETAVKRQEWSTLSKPHKKKYIDAVLCLQSKPAISGSLAPGARSRYDDFLATHINQTLTIHGTGNFLSWHRYYVHTFEEALRNECGYDGYIPYANWGRYAEDLLNAPLFDGSEYSISGNGVYRNHTGASIPSAAAPFIQLPAGPGGGCVTTGPFKNMTVNLGPVSPVFSDVPANPRPDGLGYNPRCLRRDIGAYAASIASTDANITAIRQNTYIGDFQTVMQGNFAAGLLGVHTAGHFWVGGDPGGDIFSSPGDPWFWLHHAQIDRTWWIWQNQDPENRSSAKGNNSLAGTITLNNSPPSRNTKLDDVIELGVNAEGILIEDALSTTAGPFCYIYV</sequence>
<feature type="chain" id="PRO_5040277399" evidence="4">
    <location>
        <begin position="19"/>
        <end position="388"/>
    </location>
</feature>
<comment type="caution">
    <text evidence="7">The sequence shown here is derived from an EMBL/GenBank/DDBJ whole genome shotgun (WGS) entry which is preliminary data.</text>
</comment>
<feature type="domain" description="Tyrosinase copper-binding" evidence="5">
    <location>
        <begin position="113"/>
        <end position="130"/>
    </location>
</feature>
<gene>
    <name evidence="7" type="ORF">KCU76_g1951</name>
</gene>
<feature type="signal peptide" evidence="4">
    <location>
        <begin position="1"/>
        <end position="18"/>
    </location>
</feature>
<evidence type="ECO:0000256" key="3">
    <source>
        <dbReference type="SAM" id="MobiDB-lite"/>
    </source>
</evidence>
<keyword evidence="2" id="KW-0560">Oxidoreductase</keyword>
<organism evidence="7 8">
    <name type="scientific">Aureobasidium melanogenum</name>
    <name type="common">Aureobasidium pullulans var. melanogenum</name>
    <dbReference type="NCBI Taxonomy" id="46634"/>
    <lineage>
        <taxon>Eukaryota</taxon>
        <taxon>Fungi</taxon>
        <taxon>Dikarya</taxon>
        <taxon>Ascomycota</taxon>
        <taxon>Pezizomycotina</taxon>
        <taxon>Dothideomycetes</taxon>
        <taxon>Dothideomycetidae</taxon>
        <taxon>Dothideales</taxon>
        <taxon>Saccotheciaceae</taxon>
        <taxon>Aureobasidium</taxon>
    </lineage>
</organism>
<evidence type="ECO:0000256" key="4">
    <source>
        <dbReference type="SAM" id="SignalP"/>
    </source>
</evidence>
<dbReference type="PROSITE" id="PS00497">
    <property type="entry name" value="TYROSINASE_1"/>
    <property type="match status" value="1"/>
</dbReference>